<keyword evidence="2" id="KW-0689">Ribosomal protein</keyword>
<gene>
    <name evidence="4" type="ORF">WJX75_000957</name>
</gene>
<dbReference type="NCBIfam" id="NF000955">
    <property type="entry name" value="PRK00099.1-1"/>
    <property type="match status" value="1"/>
</dbReference>
<dbReference type="Gene3D" id="3.30.70.1730">
    <property type="match status" value="1"/>
</dbReference>
<evidence type="ECO:0000256" key="2">
    <source>
        <dbReference type="ARBA" id="ARBA00022980"/>
    </source>
</evidence>
<protein>
    <recommendedName>
        <fullName evidence="6">Ribosomal protein L10</fullName>
    </recommendedName>
</protein>
<dbReference type="CDD" id="cd05797">
    <property type="entry name" value="Ribosomal_L10"/>
    <property type="match status" value="1"/>
</dbReference>
<sequence length="260" mass="28378">MNTTSLLQAPKRCCHSSMRASTSCPTQSLSFRSSVSNVVAFRPQQQASQRGCRQQMVECAISRATKEKRVAELEEALKNSSVAFGVRYNKVSVKNLEAFRRSLPAEAKMFVAKNTLISLAADRVEGWSELKNGIKLENAWVFAPEEAISSSVKAFLDFEKKLLEPIPKADRAKFKLTDVSGGAMGGNFLDSAQVRKLENLPTKKELITAIAVMVKKVPTKVAVAIKQVPTKLAYGIKALADGDDNEELVVGDLFPKAPSS</sequence>
<evidence type="ECO:0000256" key="1">
    <source>
        <dbReference type="ARBA" id="ARBA00008889"/>
    </source>
</evidence>
<dbReference type="Proteomes" id="UP001491310">
    <property type="component" value="Unassembled WGS sequence"/>
</dbReference>
<dbReference type="InterPro" id="IPR043141">
    <property type="entry name" value="Ribosomal_uL10-like_sf"/>
</dbReference>
<evidence type="ECO:0008006" key="6">
    <source>
        <dbReference type="Google" id="ProtNLM"/>
    </source>
</evidence>
<comment type="similarity">
    <text evidence="1">Belongs to the universal ribosomal protein uL10 family.</text>
</comment>
<evidence type="ECO:0000313" key="4">
    <source>
        <dbReference type="EMBL" id="KAK9918074.1"/>
    </source>
</evidence>
<dbReference type="InterPro" id="IPR001790">
    <property type="entry name" value="Ribosomal_uL10"/>
</dbReference>
<organism evidence="4 5">
    <name type="scientific">Coccomyxa subellipsoidea</name>
    <dbReference type="NCBI Taxonomy" id="248742"/>
    <lineage>
        <taxon>Eukaryota</taxon>
        <taxon>Viridiplantae</taxon>
        <taxon>Chlorophyta</taxon>
        <taxon>core chlorophytes</taxon>
        <taxon>Trebouxiophyceae</taxon>
        <taxon>Trebouxiophyceae incertae sedis</taxon>
        <taxon>Coccomyxaceae</taxon>
        <taxon>Coccomyxa</taxon>
    </lineage>
</organism>
<keyword evidence="3" id="KW-0687">Ribonucleoprotein</keyword>
<name>A0ABR2Z2C7_9CHLO</name>
<proteinExistence type="inferred from homology"/>
<dbReference type="InterPro" id="IPR047865">
    <property type="entry name" value="Ribosomal_uL10_bac_type"/>
</dbReference>
<comment type="caution">
    <text evidence="4">The sequence shown here is derived from an EMBL/GenBank/DDBJ whole genome shotgun (WGS) entry which is preliminary data.</text>
</comment>
<keyword evidence="5" id="KW-1185">Reference proteome</keyword>
<dbReference type="Pfam" id="PF00466">
    <property type="entry name" value="Ribosomal_L10"/>
    <property type="match status" value="1"/>
</dbReference>
<reference evidence="4 5" key="1">
    <citation type="journal article" date="2024" name="Nat. Commun.">
        <title>Phylogenomics reveals the evolutionary origins of lichenization in chlorophyte algae.</title>
        <authorList>
            <person name="Puginier C."/>
            <person name="Libourel C."/>
            <person name="Otte J."/>
            <person name="Skaloud P."/>
            <person name="Haon M."/>
            <person name="Grisel S."/>
            <person name="Petersen M."/>
            <person name="Berrin J.G."/>
            <person name="Delaux P.M."/>
            <person name="Dal Grande F."/>
            <person name="Keller J."/>
        </authorList>
    </citation>
    <scope>NUCLEOTIDE SEQUENCE [LARGE SCALE GENOMIC DNA]</scope>
    <source>
        <strain evidence="4 5">SAG 216-7</strain>
    </source>
</reference>
<dbReference type="PANTHER" id="PTHR11560">
    <property type="entry name" value="39S RIBOSOMAL PROTEIN L10, MITOCHONDRIAL"/>
    <property type="match status" value="1"/>
</dbReference>
<dbReference type="SUPFAM" id="SSF160369">
    <property type="entry name" value="Ribosomal protein L10-like"/>
    <property type="match status" value="1"/>
</dbReference>
<evidence type="ECO:0000256" key="3">
    <source>
        <dbReference type="ARBA" id="ARBA00023274"/>
    </source>
</evidence>
<accession>A0ABR2Z2C7</accession>
<evidence type="ECO:0000313" key="5">
    <source>
        <dbReference type="Proteomes" id="UP001491310"/>
    </source>
</evidence>
<dbReference type="EMBL" id="JALJOT010000001">
    <property type="protein sequence ID" value="KAK9918074.1"/>
    <property type="molecule type" value="Genomic_DNA"/>
</dbReference>